<feature type="compositionally biased region" description="Acidic residues" evidence="12">
    <location>
        <begin position="39"/>
        <end position="50"/>
    </location>
</feature>
<evidence type="ECO:0000256" key="4">
    <source>
        <dbReference type="ARBA" id="ARBA00022692"/>
    </source>
</evidence>
<keyword evidence="17" id="KW-1185">Reference proteome</keyword>
<feature type="transmembrane region" description="Helical" evidence="13">
    <location>
        <begin position="754"/>
        <end position="779"/>
    </location>
</feature>
<feature type="transmembrane region" description="Helical" evidence="13">
    <location>
        <begin position="215"/>
        <end position="234"/>
    </location>
</feature>
<feature type="domain" description="ABC transmembrane type-1" evidence="15">
    <location>
        <begin position="760"/>
        <end position="1045"/>
    </location>
</feature>
<dbReference type="Gene3D" id="1.20.1560.10">
    <property type="entry name" value="ABC transporter type 1, transmembrane domain"/>
    <property type="match status" value="1"/>
</dbReference>
<evidence type="ECO:0000256" key="3">
    <source>
        <dbReference type="ARBA" id="ARBA00022448"/>
    </source>
</evidence>
<keyword evidence="7" id="KW-0067">ATP-binding</keyword>
<evidence type="ECO:0000256" key="12">
    <source>
        <dbReference type="SAM" id="MobiDB-lite"/>
    </source>
</evidence>
<evidence type="ECO:0000256" key="10">
    <source>
        <dbReference type="ARBA" id="ARBA00023136"/>
    </source>
</evidence>
<dbReference type="PROSITE" id="PS50893">
    <property type="entry name" value="ABC_TRANSPORTER_2"/>
    <property type="match status" value="2"/>
</dbReference>
<dbReference type="PANTHER" id="PTHR43394:SF27">
    <property type="entry name" value="ATP-DEPENDENT TRANSLOCASE ABCB1-LIKE"/>
    <property type="match status" value="1"/>
</dbReference>
<dbReference type="InterPro" id="IPR039421">
    <property type="entry name" value="Type_1_exporter"/>
</dbReference>
<feature type="domain" description="ABC transmembrane type-1" evidence="15">
    <location>
        <begin position="84"/>
        <end position="382"/>
    </location>
</feature>
<dbReference type="GO" id="GO:0015421">
    <property type="term" value="F:ABC-type oligopeptide transporter activity"/>
    <property type="evidence" value="ECO:0007669"/>
    <property type="project" value="TreeGrafter"/>
</dbReference>
<evidence type="ECO:0000256" key="2">
    <source>
        <dbReference type="ARBA" id="ARBA00007577"/>
    </source>
</evidence>
<feature type="transmembrane region" description="Helical" evidence="13">
    <location>
        <begin position="139"/>
        <end position="156"/>
    </location>
</feature>
<feature type="region of interest" description="Disordered" evidence="12">
    <location>
        <begin position="664"/>
        <end position="693"/>
    </location>
</feature>
<organism evidence="16 17">
    <name type="scientific">Syncephalis pseudoplumigaleata</name>
    <dbReference type="NCBI Taxonomy" id="1712513"/>
    <lineage>
        <taxon>Eukaryota</taxon>
        <taxon>Fungi</taxon>
        <taxon>Fungi incertae sedis</taxon>
        <taxon>Zoopagomycota</taxon>
        <taxon>Zoopagomycotina</taxon>
        <taxon>Zoopagomycetes</taxon>
        <taxon>Zoopagales</taxon>
        <taxon>Piptocephalidaceae</taxon>
        <taxon>Syncephalis</taxon>
    </lineage>
</organism>
<dbReference type="InterPro" id="IPR036640">
    <property type="entry name" value="ABC1_TM_sf"/>
</dbReference>
<keyword evidence="8" id="KW-1278">Translocase</keyword>
<feature type="domain" description="ABC transporter" evidence="14">
    <location>
        <begin position="1080"/>
        <end position="1316"/>
    </location>
</feature>
<keyword evidence="6" id="KW-0547">Nucleotide-binding</keyword>
<dbReference type="PROSITE" id="PS00211">
    <property type="entry name" value="ABC_TRANSPORTER_1"/>
    <property type="match status" value="2"/>
</dbReference>
<keyword evidence="4 13" id="KW-0812">Transmembrane</keyword>
<comment type="subcellular location">
    <subcellularLocation>
        <location evidence="1">Membrane</location>
        <topology evidence="1">Multi-pass membrane protein</topology>
    </subcellularLocation>
</comment>
<feature type="transmembrane region" description="Helical" evidence="13">
    <location>
        <begin position="318"/>
        <end position="341"/>
    </location>
</feature>
<dbReference type="CDD" id="cd18577">
    <property type="entry name" value="ABC_6TM_Pgp_ABCB1_D1_like"/>
    <property type="match status" value="1"/>
</dbReference>
<evidence type="ECO:0000256" key="9">
    <source>
        <dbReference type="ARBA" id="ARBA00022989"/>
    </source>
</evidence>
<dbReference type="PANTHER" id="PTHR43394">
    <property type="entry name" value="ATP-DEPENDENT PERMEASE MDL1, MITOCHONDRIAL"/>
    <property type="match status" value="1"/>
</dbReference>
<dbReference type="InterPro" id="IPR003439">
    <property type="entry name" value="ABC_transporter-like_ATP-bd"/>
</dbReference>
<keyword evidence="11" id="KW-0325">Glycoprotein</keyword>
<feature type="transmembrane region" description="Helical" evidence="13">
    <location>
        <begin position="799"/>
        <end position="824"/>
    </location>
</feature>
<keyword evidence="5" id="KW-0677">Repeat</keyword>
<dbReference type="PROSITE" id="PS50929">
    <property type="entry name" value="ABC_TM1F"/>
    <property type="match status" value="2"/>
</dbReference>
<evidence type="ECO:0000256" key="8">
    <source>
        <dbReference type="ARBA" id="ARBA00022967"/>
    </source>
</evidence>
<dbReference type="InterPro" id="IPR017871">
    <property type="entry name" value="ABC_transporter-like_CS"/>
</dbReference>
<dbReference type="EMBL" id="KZ989308">
    <property type="protein sequence ID" value="RKP26905.1"/>
    <property type="molecule type" value="Genomic_DNA"/>
</dbReference>
<sequence>MAEAREARRRREERRAQREAERAKQGFFQRLRNKNKQPDDDDDDDDDDDSTSGGKGSKQGETYGKVTFRQLFRFATLADKFYILVATISSAALGVAMPVMTIIFSKLMGTFTDYARASQAPGGATAAQRDIFDHDVKKFVVYFVILGVITFVVAYLQQAMWMLSGENQTSTLRRRYFSCIIRQEVAWFDATSTGDLTSRITGDVNLVQEGISEKVGIIIQAVCTFLAGFVIAFVQGWKMALVLLCVFPVLATTGAIMGRIVTASVTGGQDAYAKAGAVAEEVLSGVKTVSAFGAQDREVRRYEAKLNVALAEGRKKGLAVGLSVGTMLGVLFFSYGLGFWYGAKLVSENEMQVDEVLNVFFALIIGTMTIGMAATPMSSVQTAQGAAHKIFAVIDRASAIDYSAAGGLMPDNITGNIEIRNVHFSYPSRPDVPILRDYSLDIRAGQTVALVGSSGSGKSTIVALLERFYDPDSGSITIDGTPIKDINLRHLRRHIGLVGQEPVLFQTTIRQNILWGSAHGDGNSNEPTQEQIEEACRNANVHDFIMSLPKGYDTLVGEKGALLSGGQKQRIAIARALVRNPRILLLDEATSALDTESEKLVQDALDRAATGRTTIVIAHRLSTIRDADMIVVMNRGKIYETGKHDELLARNGLYANLVQAQRLRTEKDSERAQEPSLNKEANLDDDDDDEVPTDPDAVVLDLEQPLTKQLTLAKTKDTVVSERDVEELRQRIREERSKQSAPFRRVMRLNMPEIRFIAPAVIGAVVDGAIMPCFAIIFTEVLKALSNRDHVQMRKDANFWALMFVVLGIVTFVAVFGRIGMFIISGEHLIHRIRKLTFAAMLRQEMGFFDDRLNSTGVLCAKLSTEAEMVNGIAGRVIGTFVQVTTTLIVGLALAFSYGWKMTLVVLACVPSLGIANMLNVRMQFNLNQKTKKAYEGSASVACEAVENIRTVASLGREDTFIALYNDAIKGPHAMSVRSALVSAITFGASQCLSFFIQSVALYYGSRLILDGEYDVDKTFKVMFCVIFSAMAISQASGFAPDVAKAKIAAIEIFELLDRVSEIDPSDPDGKATDKFTGEVAAESVHFRYPARKNVKVLRGVDLKVPQGKTIALVGSSGCGKSTMVGLIERFYDTEKGAVSVDGIETRDWQLSQLRSEIALVGQEPVLFDMSIAENIAYGKPDATLEEIHQAARDANIYDFVSSLPDGFDTGVGERGSQLSGGQKQRVAIARAIIRNPRLLLLDEATSALDTESEKVVQDALDRAAVGRTTISIAHRLSTIQDADIIYVFKDGRILEHGKHHELLRNKGLYYALVQKQSLERKKELES</sequence>
<gene>
    <name evidence="16" type="ORF">SYNPS1DRAFT_13491</name>
</gene>
<dbReference type="InterPro" id="IPR003593">
    <property type="entry name" value="AAA+_ATPase"/>
</dbReference>
<dbReference type="SUPFAM" id="SSF52540">
    <property type="entry name" value="P-loop containing nucleoside triphosphate hydrolases"/>
    <property type="match status" value="2"/>
</dbReference>
<dbReference type="CDD" id="cd18578">
    <property type="entry name" value="ABC_6TM_Pgp_ABCB1_D2_like"/>
    <property type="match status" value="1"/>
</dbReference>
<dbReference type="InterPro" id="IPR027417">
    <property type="entry name" value="P-loop_NTPase"/>
</dbReference>
<name>A0A4P9Z3C2_9FUNG</name>
<dbReference type="OrthoDB" id="6500128at2759"/>
<keyword evidence="3" id="KW-0813">Transport</keyword>
<dbReference type="GO" id="GO:0090374">
    <property type="term" value="P:oligopeptide export from mitochondrion"/>
    <property type="evidence" value="ECO:0007669"/>
    <property type="project" value="TreeGrafter"/>
</dbReference>
<reference evidence="17" key="1">
    <citation type="journal article" date="2018" name="Nat. Microbiol.">
        <title>Leveraging single-cell genomics to expand the fungal tree of life.</title>
        <authorList>
            <person name="Ahrendt S.R."/>
            <person name="Quandt C.A."/>
            <person name="Ciobanu D."/>
            <person name="Clum A."/>
            <person name="Salamov A."/>
            <person name="Andreopoulos B."/>
            <person name="Cheng J.F."/>
            <person name="Woyke T."/>
            <person name="Pelin A."/>
            <person name="Henrissat B."/>
            <person name="Reynolds N.K."/>
            <person name="Benny G.L."/>
            <person name="Smith M.E."/>
            <person name="James T.Y."/>
            <person name="Grigoriev I.V."/>
        </authorList>
    </citation>
    <scope>NUCLEOTIDE SEQUENCE [LARGE SCALE GENOMIC DNA]</scope>
    <source>
        <strain evidence="17">Benny S71-1</strain>
    </source>
</reference>
<evidence type="ECO:0000313" key="16">
    <source>
        <dbReference type="EMBL" id="RKP26905.1"/>
    </source>
</evidence>
<dbReference type="GO" id="GO:0016887">
    <property type="term" value="F:ATP hydrolysis activity"/>
    <property type="evidence" value="ECO:0007669"/>
    <property type="project" value="InterPro"/>
</dbReference>
<dbReference type="SUPFAM" id="SSF90123">
    <property type="entry name" value="ABC transporter transmembrane region"/>
    <property type="match status" value="2"/>
</dbReference>
<dbReference type="CDD" id="cd03249">
    <property type="entry name" value="ABC_MTABC3_MDL1_MDL2"/>
    <property type="match status" value="2"/>
</dbReference>
<dbReference type="GO" id="GO:0005524">
    <property type="term" value="F:ATP binding"/>
    <property type="evidence" value="ECO:0007669"/>
    <property type="project" value="UniProtKB-KW"/>
</dbReference>
<evidence type="ECO:0000259" key="15">
    <source>
        <dbReference type="PROSITE" id="PS50929"/>
    </source>
</evidence>
<feature type="compositionally biased region" description="Basic and acidic residues" evidence="12">
    <location>
        <begin position="664"/>
        <end position="673"/>
    </location>
</feature>
<evidence type="ECO:0000256" key="7">
    <source>
        <dbReference type="ARBA" id="ARBA00022840"/>
    </source>
</evidence>
<dbReference type="Pfam" id="PF00005">
    <property type="entry name" value="ABC_tran"/>
    <property type="match status" value="2"/>
</dbReference>
<feature type="transmembrane region" description="Helical" evidence="13">
    <location>
        <begin position="240"/>
        <end position="261"/>
    </location>
</feature>
<evidence type="ECO:0000259" key="14">
    <source>
        <dbReference type="PROSITE" id="PS50893"/>
    </source>
</evidence>
<protein>
    <submittedName>
        <fullName evidence="16">Multidrug resistance protein</fullName>
    </submittedName>
</protein>
<dbReference type="Gene3D" id="3.40.50.300">
    <property type="entry name" value="P-loop containing nucleotide triphosphate hydrolases"/>
    <property type="match status" value="2"/>
</dbReference>
<evidence type="ECO:0000256" key="11">
    <source>
        <dbReference type="ARBA" id="ARBA00023180"/>
    </source>
</evidence>
<dbReference type="Pfam" id="PF00664">
    <property type="entry name" value="ABC_membrane"/>
    <property type="match status" value="2"/>
</dbReference>
<feature type="transmembrane region" description="Helical" evidence="13">
    <location>
        <begin position="81"/>
        <end position="104"/>
    </location>
</feature>
<evidence type="ECO:0000256" key="1">
    <source>
        <dbReference type="ARBA" id="ARBA00004141"/>
    </source>
</evidence>
<evidence type="ECO:0000256" key="13">
    <source>
        <dbReference type="SAM" id="Phobius"/>
    </source>
</evidence>
<evidence type="ECO:0000313" key="17">
    <source>
        <dbReference type="Proteomes" id="UP000278143"/>
    </source>
</evidence>
<evidence type="ECO:0000256" key="5">
    <source>
        <dbReference type="ARBA" id="ARBA00022737"/>
    </source>
</evidence>
<keyword evidence="9 13" id="KW-1133">Transmembrane helix</keyword>
<dbReference type="InterPro" id="IPR011527">
    <property type="entry name" value="ABC1_TM_dom"/>
</dbReference>
<dbReference type="SMART" id="SM00382">
    <property type="entry name" value="AAA"/>
    <property type="match status" value="2"/>
</dbReference>
<feature type="transmembrane region" description="Helical" evidence="13">
    <location>
        <begin position="877"/>
        <end position="898"/>
    </location>
</feature>
<comment type="similarity">
    <text evidence="2">Belongs to the ABC transporter superfamily. ABCB family. Multidrug resistance exporter (TC 3.A.1.201) subfamily.</text>
</comment>
<feature type="region of interest" description="Disordered" evidence="12">
    <location>
        <begin position="1"/>
        <end position="61"/>
    </location>
</feature>
<proteinExistence type="inferred from homology"/>
<feature type="compositionally biased region" description="Acidic residues" evidence="12">
    <location>
        <begin position="683"/>
        <end position="693"/>
    </location>
</feature>
<dbReference type="Proteomes" id="UP000278143">
    <property type="component" value="Unassembled WGS sequence"/>
</dbReference>
<feature type="transmembrane region" description="Helical" evidence="13">
    <location>
        <begin position="904"/>
        <end position="923"/>
    </location>
</feature>
<evidence type="ECO:0000256" key="6">
    <source>
        <dbReference type="ARBA" id="ARBA00022741"/>
    </source>
</evidence>
<feature type="transmembrane region" description="Helical" evidence="13">
    <location>
        <begin position="356"/>
        <end position="374"/>
    </location>
</feature>
<accession>A0A4P9Z3C2</accession>
<keyword evidence="10 13" id="KW-0472">Membrane</keyword>
<dbReference type="FunFam" id="1.20.1560.10:FF:000009">
    <property type="entry name" value="ABC transporter B family member 1"/>
    <property type="match status" value="1"/>
</dbReference>
<dbReference type="FunFam" id="3.40.50.300:FF:000205">
    <property type="entry name" value="ABC transporter B family member 4"/>
    <property type="match status" value="1"/>
</dbReference>
<feature type="compositionally biased region" description="Basic and acidic residues" evidence="12">
    <location>
        <begin position="1"/>
        <end position="24"/>
    </location>
</feature>
<dbReference type="FunFam" id="1.20.1560.10:FF:000018">
    <property type="entry name" value="ATP-binding cassette subfamily B member 11"/>
    <property type="match status" value="1"/>
</dbReference>
<dbReference type="FunFam" id="3.40.50.300:FF:000479">
    <property type="entry name" value="Multidrug resistance protein 1A"/>
    <property type="match status" value="1"/>
</dbReference>
<feature type="domain" description="ABC transporter" evidence="14">
    <location>
        <begin position="417"/>
        <end position="660"/>
    </location>
</feature>
<dbReference type="GO" id="GO:0005743">
    <property type="term" value="C:mitochondrial inner membrane"/>
    <property type="evidence" value="ECO:0007669"/>
    <property type="project" value="TreeGrafter"/>
</dbReference>